<evidence type="ECO:0008006" key="4">
    <source>
        <dbReference type="Google" id="ProtNLM"/>
    </source>
</evidence>
<protein>
    <recommendedName>
        <fullName evidence="4">Helix-turn-helix domain-containing protein</fullName>
    </recommendedName>
</protein>
<organism evidence="2 3">
    <name type="scientific">Phreatobacter aquaticus</name>
    <dbReference type="NCBI Taxonomy" id="2570229"/>
    <lineage>
        <taxon>Bacteria</taxon>
        <taxon>Pseudomonadati</taxon>
        <taxon>Pseudomonadota</taxon>
        <taxon>Alphaproteobacteria</taxon>
        <taxon>Hyphomicrobiales</taxon>
        <taxon>Phreatobacteraceae</taxon>
        <taxon>Phreatobacter</taxon>
    </lineage>
</organism>
<evidence type="ECO:0000256" key="1">
    <source>
        <dbReference type="SAM" id="MobiDB-lite"/>
    </source>
</evidence>
<accession>A0A4D7QIJ1</accession>
<keyword evidence="3" id="KW-1185">Reference proteome</keyword>
<reference evidence="2 3" key="1">
    <citation type="submission" date="2019-04" db="EMBL/GenBank/DDBJ databases">
        <title>Phreatobacter aquaticus sp. nov.</title>
        <authorList>
            <person name="Choi A."/>
            <person name="Baek K."/>
        </authorList>
    </citation>
    <scope>NUCLEOTIDE SEQUENCE [LARGE SCALE GENOMIC DNA]</scope>
    <source>
        <strain evidence="2 3">NMCR1094</strain>
    </source>
</reference>
<dbReference type="OrthoDB" id="6058756at2"/>
<dbReference type="AlphaFoldDB" id="A0A4D7QIJ1"/>
<proteinExistence type="predicted"/>
<dbReference type="Proteomes" id="UP000298588">
    <property type="component" value="Chromosome"/>
</dbReference>
<dbReference type="EMBL" id="CP039865">
    <property type="protein sequence ID" value="QCK85226.1"/>
    <property type="molecule type" value="Genomic_DNA"/>
</dbReference>
<evidence type="ECO:0000313" key="2">
    <source>
        <dbReference type="EMBL" id="QCK85226.1"/>
    </source>
</evidence>
<sequence>MSKHLKLNKTKVNQSGRESLGKRAERVSAFHIRVYAWLTNSPRWKAATPLARAALFEFMACDNGNNNGQIYMGSRDLAGRLGARGPATADRAIRSLRENGLLILAREGSKGPRGERASEWLLPFIKDSRPGAPPTPFAAEWNKARKHHQEFAKLDVETMRTPAWRHLSPTARLLLVALIFTSKRRNPIEISNDEAGQLIGASDDTGRRALNELQGKGFIENKVLGRALVGPRVTATYTIDLFQTPAGVLFTPAAARYRLWGPGKDFPVYHTSKKKSASDPVHLGLMSGTLEYGSGLKSGTLQGDLTPFSASKAEHTHLSICPAEAEEAPISPMTAEPIALTEDEHARALIEEYRSPRREAIVAIKPVVAAPRPYQIIADFLGEIAIEPYLKWGLQSHCQPGAVCERAGTERLKREAHRALKERLRTFMPVRVYRRLLLITVADVEAAMRVETLGDMHPYAISLANERIVARLVAIAEDENVDGRQAFLAETERRMLEASAYEGADLPGIGRWFEGLMAHLAANGGQPVSTLLDLLRARDAVRIGF</sequence>
<gene>
    <name evidence="2" type="ORF">E8L99_05245</name>
</gene>
<feature type="region of interest" description="Disordered" evidence="1">
    <location>
        <begin position="1"/>
        <end position="20"/>
    </location>
</feature>
<dbReference type="KEGG" id="paqt:E8L99_05245"/>
<name>A0A4D7QIJ1_9HYPH</name>
<dbReference type="RefSeq" id="WP_137098560.1">
    <property type="nucleotide sequence ID" value="NZ_CP039865.1"/>
</dbReference>
<evidence type="ECO:0000313" key="3">
    <source>
        <dbReference type="Proteomes" id="UP000298588"/>
    </source>
</evidence>